<name>A0A0F9L7G7_9ZZZZ</name>
<dbReference type="EMBL" id="LAZR01013111">
    <property type="protein sequence ID" value="KKM23500.1"/>
    <property type="molecule type" value="Genomic_DNA"/>
</dbReference>
<organism evidence="1">
    <name type="scientific">marine sediment metagenome</name>
    <dbReference type="NCBI Taxonomy" id="412755"/>
    <lineage>
        <taxon>unclassified sequences</taxon>
        <taxon>metagenomes</taxon>
        <taxon>ecological metagenomes</taxon>
    </lineage>
</organism>
<evidence type="ECO:0008006" key="2">
    <source>
        <dbReference type="Google" id="ProtNLM"/>
    </source>
</evidence>
<dbReference type="Gene3D" id="1.10.287.1080">
    <property type="entry name" value="MazG-like"/>
    <property type="match status" value="1"/>
</dbReference>
<dbReference type="SUPFAM" id="SSF101386">
    <property type="entry name" value="all-alpha NTP pyrophosphatases"/>
    <property type="match status" value="1"/>
</dbReference>
<proteinExistence type="predicted"/>
<sequence>MTDLEKDIYEWAVRIHNPTMAGQFAKLGEEYGEAVEAYMEWLSPTFRGIDDRNIQNVVSELADMAIVLSNMASMLGCSLSEEMAKKHAFNKTRPDHQPVAGRTL</sequence>
<gene>
    <name evidence="1" type="ORF">LCGC14_1614550</name>
</gene>
<reference evidence="1" key="1">
    <citation type="journal article" date="2015" name="Nature">
        <title>Complex archaea that bridge the gap between prokaryotes and eukaryotes.</title>
        <authorList>
            <person name="Spang A."/>
            <person name="Saw J.H."/>
            <person name="Jorgensen S.L."/>
            <person name="Zaremba-Niedzwiedzka K."/>
            <person name="Martijn J."/>
            <person name="Lind A.E."/>
            <person name="van Eijk R."/>
            <person name="Schleper C."/>
            <person name="Guy L."/>
            <person name="Ettema T.J."/>
        </authorList>
    </citation>
    <scope>NUCLEOTIDE SEQUENCE</scope>
</reference>
<accession>A0A0F9L7G7</accession>
<protein>
    <recommendedName>
        <fullName evidence="2">NTP pyrophosphohydrolase MazG putative catalytic core domain-containing protein</fullName>
    </recommendedName>
</protein>
<evidence type="ECO:0000313" key="1">
    <source>
        <dbReference type="EMBL" id="KKM23500.1"/>
    </source>
</evidence>
<comment type="caution">
    <text evidence="1">The sequence shown here is derived from an EMBL/GenBank/DDBJ whole genome shotgun (WGS) entry which is preliminary data.</text>
</comment>
<dbReference type="AlphaFoldDB" id="A0A0F9L7G7"/>